<sequence length="106" mass="11881">MMSDPPAPHTPPPQNAAIDVTHLTSLEEWVSFPYGIYRHSFDVIQARTELLEKAMENIATKQDEILDLLKKRNDLPIKRRASAGQGTHHADNTTTKKFKNAGKGKC</sequence>
<evidence type="ECO:0000256" key="1">
    <source>
        <dbReference type="SAM" id="MobiDB-lite"/>
    </source>
</evidence>
<feature type="region of interest" description="Disordered" evidence="1">
    <location>
        <begin position="77"/>
        <end position="106"/>
    </location>
</feature>
<comment type="caution">
    <text evidence="2">The sequence shown here is derived from an EMBL/GenBank/DDBJ whole genome shotgun (WGS) entry which is preliminary data.</text>
</comment>
<dbReference type="AlphaFoldDB" id="A0A8H2VU91"/>
<proteinExistence type="predicted"/>
<keyword evidence="3" id="KW-1185">Reference proteome</keyword>
<accession>A0A8H2VU91</accession>
<dbReference type="Proteomes" id="UP000624404">
    <property type="component" value="Unassembled WGS sequence"/>
</dbReference>
<protein>
    <submittedName>
        <fullName evidence="2">Cdcad177-05a5-4e02-832d-ac1df7c29512</fullName>
    </submittedName>
</protein>
<evidence type="ECO:0000313" key="3">
    <source>
        <dbReference type="Proteomes" id="UP000624404"/>
    </source>
</evidence>
<feature type="compositionally biased region" description="Basic residues" evidence="1">
    <location>
        <begin position="96"/>
        <end position="106"/>
    </location>
</feature>
<dbReference type="EMBL" id="CAJHIA010000012">
    <property type="protein sequence ID" value="CAD6444365.1"/>
    <property type="molecule type" value="Genomic_DNA"/>
</dbReference>
<name>A0A8H2VU91_9HELO</name>
<organism evidence="2 3">
    <name type="scientific">Sclerotinia trifoliorum</name>
    <dbReference type="NCBI Taxonomy" id="28548"/>
    <lineage>
        <taxon>Eukaryota</taxon>
        <taxon>Fungi</taxon>
        <taxon>Dikarya</taxon>
        <taxon>Ascomycota</taxon>
        <taxon>Pezizomycotina</taxon>
        <taxon>Leotiomycetes</taxon>
        <taxon>Helotiales</taxon>
        <taxon>Sclerotiniaceae</taxon>
        <taxon>Sclerotinia</taxon>
    </lineage>
</organism>
<gene>
    <name evidence="2" type="ORF">SCLTRI_LOCUS4157</name>
</gene>
<reference evidence="2" key="1">
    <citation type="submission" date="2020-10" db="EMBL/GenBank/DDBJ databases">
        <authorList>
            <person name="Kusch S."/>
        </authorList>
    </citation>
    <scope>NUCLEOTIDE SEQUENCE</scope>
    <source>
        <strain evidence="2">SwB9</strain>
    </source>
</reference>
<evidence type="ECO:0000313" key="2">
    <source>
        <dbReference type="EMBL" id="CAD6444365.1"/>
    </source>
</evidence>
<dbReference type="OrthoDB" id="3580342at2759"/>